<dbReference type="EMBL" id="BRPL01000004">
    <property type="protein sequence ID" value="GLB47612.1"/>
    <property type="molecule type" value="Genomic_DNA"/>
</dbReference>
<reference evidence="1" key="1">
    <citation type="submission" date="2022-07" db="EMBL/GenBank/DDBJ databases">
        <authorList>
            <person name="Kouya T."/>
            <person name="Ishiyama Y."/>
        </authorList>
    </citation>
    <scope>NUCLEOTIDE SEQUENCE</scope>
    <source>
        <strain evidence="1">WR16-4</strain>
    </source>
</reference>
<proteinExistence type="predicted"/>
<dbReference type="RefSeq" id="WP_286137146.1">
    <property type="nucleotide sequence ID" value="NZ_BRPL01000004.1"/>
</dbReference>
<gene>
    <name evidence="1" type="ORF">WR164_15910</name>
</gene>
<dbReference type="Proteomes" id="UP001144204">
    <property type="component" value="Unassembled WGS sequence"/>
</dbReference>
<keyword evidence="2" id="KW-1185">Reference proteome</keyword>
<sequence length="64" mass="7563">MTNEAVDKHKFEKINGTQNINILKKTKSDNPWFNGMLNHYNFRKDLNYGINYSDEKSIGKEKIK</sequence>
<reference evidence="1" key="2">
    <citation type="journal article" date="2023" name="PLoS ONE">
        <title>Philodulcilactobacillus myokoensis gen. nov., sp. nov., a fructophilic, acidophilic, and agar-phobic lactic acid bacterium isolated from fermented vegetable extracts.</title>
        <authorList>
            <person name="Kouya T."/>
            <person name="Ishiyama Y."/>
            <person name="Ohashi S."/>
            <person name="Kumakubo R."/>
            <person name="Yamazaki T."/>
            <person name="Otaki T."/>
        </authorList>
    </citation>
    <scope>NUCLEOTIDE SEQUENCE</scope>
    <source>
        <strain evidence="1">WR16-4</strain>
    </source>
</reference>
<accession>A0A9W6B286</accession>
<dbReference type="AlphaFoldDB" id="A0A9W6B286"/>
<protein>
    <submittedName>
        <fullName evidence="1">Uncharacterized protein</fullName>
    </submittedName>
</protein>
<comment type="caution">
    <text evidence="1">The sequence shown here is derived from an EMBL/GenBank/DDBJ whole genome shotgun (WGS) entry which is preliminary data.</text>
</comment>
<name>A0A9W6B286_9LACO</name>
<evidence type="ECO:0000313" key="1">
    <source>
        <dbReference type="EMBL" id="GLB47612.1"/>
    </source>
</evidence>
<evidence type="ECO:0000313" key="2">
    <source>
        <dbReference type="Proteomes" id="UP001144204"/>
    </source>
</evidence>
<organism evidence="1 2">
    <name type="scientific">Philodulcilactobacillus myokoensis</name>
    <dbReference type="NCBI Taxonomy" id="2929573"/>
    <lineage>
        <taxon>Bacteria</taxon>
        <taxon>Bacillati</taxon>
        <taxon>Bacillota</taxon>
        <taxon>Bacilli</taxon>
        <taxon>Lactobacillales</taxon>
        <taxon>Lactobacillaceae</taxon>
        <taxon>Philodulcilactobacillus</taxon>
    </lineage>
</organism>